<dbReference type="Proteomes" id="UP000221024">
    <property type="component" value="Unassembled WGS sequence"/>
</dbReference>
<dbReference type="EMBL" id="PDEP01000007">
    <property type="protein sequence ID" value="PEN06755.1"/>
    <property type="molecule type" value="Genomic_DNA"/>
</dbReference>
<proteinExistence type="predicted"/>
<evidence type="ECO:0000313" key="3">
    <source>
        <dbReference type="Proteomes" id="UP000221024"/>
    </source>
</evidence>
<protein>
    <recommendedName>
        <fullName evidence="4">Sulfotransferase family protein</fullName>
    </recommendedName>
</protein>
<keyword evidence="1" id="KW-0808">Transferase</keyword>
<dbReference type="SUPFAM" id="SSF52540">
    <property type="entry name" value="P-loop containing nucleoside triphosphate hydrolases"/>
    <property type="match status" value="1"/>
</dbReference>
<dbReference type="InterPro" id="IPR026634">
    <property type="entry name" value="TPST-like"/>
</dbReference>
<evidence type="ECO:0008006" key="4">
    <source>
        <dbReference type="Google" id="ProtNLM"/>
    </source>
</evidence>
<comment type="caution">
    <text evidence="2">The sequence shown here is derived from an EMBL/GenBank/DDBJ whole genome shotgun (WGS) entry which is preliminary data.</text>
</comment>
<name>A0A2H3P6V2_9BACT</name>
<dbReference type="AlphaFoldDB" id="A0A2H3P6V2"/>
<evidence type="ECO:0000256" key="1">
    <source>
        <dbReference type="ARBA" id="ARBA00022679"/>
    </source>
</evidence>
<organism evidence="2 3">
    <name type="scientific">Longimonas halophila</name>
    <dbReference type="NCBI Taxonomy" id="1469170"/>
    <lineage>
        <taxon>Bacteria</taxon>
        <taxon>Pseudomonadati</taxon>
        <taxon>Rhodothermota</taxon>
        <taxon>Rhodothermia</taxon>
        <taxon>Rhodothermales</taxon>
        <taxon>Salisaetaceae</taxon>
        <taxon>Longimonas</taxon>
    </lineage>
</organism>
<dbReference type="GO" id="GO:0008476">
    <property type="term" value="F:protein-tyrosine sulfotransferase activity"/>
    <property type="evidence" value="ECO:0007669"/>
    <property type="project" value="InterPro"/>
</dbReference>
<reference evidence="2 3" key="1">
    <citation type="submission" date="2017-10" db="EMBL/GenBank/DDBJ databases">
        <title>Draft genome of Longimonas halophila.</title>
        <authorList>
            <person name="Goh K.M."/>
            <person name="Shamsir M.S."/>
            <person name="Lim S.W."/>
        </authorList>
    </citation>
    <scope>NUCLEOTIDE SEQUENCE [LARGE SCALE GENOMIC DNA]</scope>
    <source>
        <strain evidence="2 3">KCTC 42399</strain>
    </source>
</reference>
<accession>A0A2H3P6V2</accession>
<dbReference type="Pfam" id="PF13469">
    <property type="entry name" value="Sulfotransfer_3"/>
    <property type="match status" value="1"/>
</dbReference>
<dbReference type="PANTHER" id="PTHR12788">
    <property type="entry name" value="PROTEIN-TYROSINE SULFOTRANSFERASE 2"/>
    <property type="match status" value="1"/>
</dbReference>
<keyword evidence="3" id="KW-1185">Reference proteome</keyword>
<evidence type="ECO:0000313" key="2">
    <source>
        <dbReference type="EMBL" id="PEN06755.1"/>
    </source>
</evidence>
<gene>
    <name evidence="2" type="ORF">CRI93_08950</name>
</gene>
<sequence length="327" mass="36801">MCTTTYSIGSVSPLSELNLPVTSLFFIVGCPRSGTTLVQRLLSTHPESTVLPETFFVRRLMPNHRTLMNPLLQSEHNVLVQAVLQSEAWSVQDLSEEALHREVQRQPQTGAGVLRAWMYTAARAHGVPVVGEKTPDHALQVAALHHALPEARFVHVIRDPRAVVNSWRTVPWSSGYVWRDADLWRERVQAVRQAPESAPVHTVRFEQLVQAPATTMQRVAAFLGLSPGHMWTRDDVDAEQVAVDAEAEPWKQNALAPIDPAVATRWRRALPEADQAMVEHMAAREMQRWGYMPEASAAARRAAAWRKPRQHIRWKADLLLQEWNGGS</sequence>
<dbReference type="PANTHER" id="PTHR12788:SF10">
    <property type="entry name" value="PROTEIN-TYROSINE SULFOTRANSFERASE"/>
    <property type="match status" value="1"/>
</dbReference>
<dbReference type="Gene3D" id="3.40.50.300">
    <property type="entry name" value="P-loop containing nucleotide triphosphate hydrolases"/>
    <property type="match status" value="1"/>
</dbReference>
<dbReference type="InterPro" id="IPR027417">
    <property type="entry name" value="P-loop_NTPase"/>
</dbReference>